<evidence type="ECO:0000313" key="9">
    <source>
        <dbReference type="EMBL" id="MBM7059201.1"/>
    </source>
</evidence>
<evidence type="ECO:0000259" key="8">
    <source>
        <dbReference type="PROSITE" id="PS51007"/>
    </source>
</evidence>
<evidence type="ECO:0000256" key="7">
    <source>
        <dbReference type="SAM" id="SignalP"/>
    </source>
</evidence>
<dbReference type="Proteomes" id="UP000717995">
    <property type="component" value="Unassembled WGS sequence"/>
</dbReference>
<evidence type="ECO:0000256" key="1">
    <source>
        <dbReference type="ARBA" id="ARBA00010062"/>
    </source>
</evidence>
<dbReference type="Pfam" id="PF00034">
    <property type="entry name" value="Cytochrom_C"/>
    <property type="match status" value="1"/>
</dbReference>
<comment type="similarity">
    <text evidence="1">Belongs to the leucine-binding protein family.</text>
</comment>
<keyword evidence="3 6" id="KW-0479">Metal-binding</keyword>
<dbReference type="InterPro" id="IPR036909">
    <property type="entry name" value="Cyt_c-like_dom_sf"/>
</dbReference>
<dbReference type="SUPFAM" id="SSF46626">
    <property type="entry name" value="Cytochrome c"/>
    <property type="match status" value="1"/>
</dbReference>
<sequence>MARLALLLCLGLAVGPALGLTLSDDEAAGKRLFVEGVSLSGGEVLAKVGAGATVLPASALPCASCHGADGRGRPEGGVRPPDITWRRLTTHYGQQINGRSYPPYGEDSLAQVVSDGVDPAGNRLDTAMPRFVLSPRDMARLTAYLKRLEDDHDPGLESDRLRVGTLLPSSGVLADHSRTVGAVLQGMIDALNRGGGIHGRQLELVVADPGPDRASAEQALQRLLDEQHVFALLAPLAPALEGRLDALLGAAGVPVIGSLAQFAEGDSGRAIFAPLPGLREQVLVLANFASELLPTGPRRALLVYQADAGLQPLADQLAERLRRQGWSAVEVHDYRPAAAGAALQGQAAQTQALFFLGSQDAFVTMSDSLPADDGSPPYLFAIATQVAGAALQVPPRYADRLFLAYPFLLDDWTPDGTAALATLRQSAGLNGRHGALQVSAYCAALLFFEGMKRAGRDASRERLVSALENLHGFQTGLTPELGFGPGMRVGATGAHIVSVDLQANRFRPLGRYVKPASPF</sequence>
<reference evidence="9 10" key="1">
    <citation type="submission" date="2021-02" db="EMBL/GenBank/DDBJ databases">
        <authorList>
            <person name="Lee D.-H."/>
        </authorList>
    </citation>
    <scope>NUCLEOTIDE SEQUENCE [LARGE SCALE GENOMIC DNA]</scope>
    <source>
        <strain evidence="9 10">UL073</strain>
    </source>
</reference>
<protein>
    <submittedName>
        <fullName evidence="9">ABC transporter substrate-binding protein</fullName>
    </submittedName>
</protein>
<keyword evidence="4 7" id="KW-0732">Signal</keyword>
<feature type="chain" id="PRO_5046266683" evidence="7">
    <location>
        <begin position="20"/>
        <end position="519"/>
    </location>
</feature>
<dbReference type="InterPro" id="IPR028081">
    <property type="entry name" value="Leu-bd"/>
</dbReference>
<dbReference type="InterPro" id="IPR028082">
    <property type="entry name" value="Peripla_BP_I"/>
</dbReference>
<feature type="signal peptide" evidence="7">
    <location>
        <begin position="1"/>
        <end position="19"/>
    </location>
</feature>
<dbReference type="PROSITE" id="PS51007">
    <property type="entry name" value="CYTC"/>
    <property type="match status" value="1"/>
</dbReference>
<dbReference type="InterPro" id="IPR009056">
    <property type="entry name" value="Cyt_c-like_dom"/>
</dbReference>
<feature type="domain" description="Cytochrome c" evidence="8">
    <location>
        <begin position="24"/>
        <end position="149"/>
    </location>
</feature>
<dbReference type="PANTHER" id="PTHR47235">
    <property type="entry name" value="BLR6548 PROTEIN"/>
    <property type="match status" value="1"/>
</dbReference>
<dbReference type="RefSeq" id="WP_204913957.1">
    <property type="nucleotide sequence ID" value="NZ_JAFEUP010000001.1"/>
</dbReference>
<keyword evidence="2 6" id="KW-0349">Heme</keyword>
<organism evidence="9 10">
    <name type="scientific">Zestomonas insulae</name>
    <dbReference type="NCBI Taxonomy" id="2809017"/>
    <lineage>
        <taxon>Bacteria</taxon>
        <taxon>Pseudomonadati</taxon>
        <taxon>Pseudomonadota</taxon>
        <taxon>Gammaproteobacteria</taxon>
        <taxon>Pseudomonadales</taxon>
        <taxon>Pseudomonadaceae</taxon>
        <taxon>Zestomonas</taxon>
    </lineage>
</organism>
<dbReference type="Gene3D" id="1.10.760.10">
    <property type="entry name" value="Cytochrome c-like domain"/>
    <property type="match status" value="1"/>
</dbReference>
<gene>
    <name evidence="9" type="ORF">JQX08_00615</name>
</gene>
<keyword evidence="10" id="KW-1185">Reference proteome</keyword>
<dbReference type="EMBL" id="JAFEUP010000001">
    <property type="protein sequence ID" value="MBM7059201.1"/>
    <property type="molecule type" value="Genomic_DNA"/>
</dbReference>
<accession>A0ABS2I7S3</accession>
<dbReference type="SUPFAM" id="SSF53822">
    <property type="entry name" value="Periplasmic binding protein-like I"/>
    <property type="match status" value="1"/>
</dbReference>
<dbReference type="PANTHER" id="PTHR47235:SF1">
    <property type="entry name" value="BLR6548 PROTEIN"/>
    <property type="match status" value="1"/>
</dbReference>
<evidence type="ECO:0000256" key="6">
    <source>
        <dbReference type="PROSITE-ProRule" id="PRU00433"/>
    </source>
</evidence>
<evidence type="ECO:0000256" key="3">
    <source>
        <dbReference type="ARBA" id="ARBA00022723"/>
    </source>
</evidence>
<evidence type="ECO:0000256" key="5">
    <source>
        <dbReference type="ARBA" id="ARBA00023004"/>
    </source>
</evidence>
<dbReference type="Pfam" id="PF13458">
    <property type="entry name" value="Peripla_BP_6"/>
    <property type="match status" value="1"/>
</dbReference>
<evidence type="ECO:0000256" key="2">
    <source>
        <dbReference type="ARBA" id="ARBA00022617"/>
    </source>
</evidence>
<keyword evidence="5 6" id="KW-0408">Iron</keyword>
<name>A0ABS2I7S3_9GAMM</name>
<comment type="caution">
    <text evidence="9">The sequence shown here is derived from an EMBL/GenBank/DDBJ whole genome shotgun (WGS) entry which is preliminary data.</text>
</comment>
<evidence type="ECO:0000256" key="4">
    <source>
        <dbReference type="ARBA" id="ARBA00022729"/>
    </source>
</evidence>
<proteinExistence type="inferred from homology"/>
<evidence type="ECO:0000313" key="10">
    <source>
        <dbReference type="Proteomes" id="UP000717995"/>
    </source>
</evidence>
<dbReference type="Gene3D" id="3.40.50.2300">
    <property type="match status" value="2"/>
</dbReference>